<dbReference type="AlphaFoldDB" id="A0A916XZ55"/>
<feature type="domain" description="Microcystin LR degradation protein MlrC C-terminal" evidence="2">
    <location>
        <begin position="307"/>
        <end position="484"/>
    </location>
</feature>
<dbReference type="GO" id="GO:0046872">
    <property type="term" value="F:metal ion binding"/>
    <property type="evidence" value="ECO:0007669"/>
    <property type="project" value="UniProtKB-KW"/>
</dbReference>
<reference evidence="4" key="1">
    <citation type="journal article" date="2014" name="Int. J. Syst. Evol. Microbiol.">
        <title>Complete genome sequence of Corynebacterium casei LMG S-19264T (=DSM 44701T), isolated from a smear-ripened cheese.</title>
        <authorList>
            <consortium name="US DOE Joint Genome Institute (JGI-PGF)"/>
            <person name="Walter F."/>
            <person name="Albersmeier A."/>
            <person name="Kalinowski J."/>
            <person name="Ruckert C."/>
        </authorList>
    </citation>
    <scope>NUCLEOTIDE SEQUENCE</scope>
    <source>
        <strain evidence="4">CGMCC 1.15493</strain>
    </source>
</reference>
<comment type="cofactor">
    <cofactor evidence="1">
        <name>Zn(2+)</name>
        <dbReference type="ChEBI" id="CHEBI:29105"/>
    </cofactor>
    <text evidence="1">Binds 1 zinc ion per subunit.</text>
</comment>
<dbReference type="PIRSF" id="PIRSF012702">
    <property type="entry name" value="UCP012702"/>
    <property type="match status" value="1"/>
</dbReference>
<dbReference type="EMBL" id="BMJJ01000006">
    <property type="protein sequence ID" value="GGD23511.1"/>
    <property type="molecule type" value="Genomic_DNA"/>
</dbReference>
<comment type="caution">
    <text evidence="4">The sequence shown here is derived from an EMBL/GenBank/DDBJ whole genome shotgun (WGS) entry which is preliminary data.</text>
</comment>
<evidence type="ECO:0000259" key="3">
    <source>
        <dbReference type="Pfam" id="PF07364"/>
    </source>
</evidence>
<name>A0A916XZ55_9HYPH</name>
<dbReference type="InterPro" id="IPR009197">
    <property type="entry name" value="MlrC"/>
</dbReference>
<evidence type="ECO:0000256" key="1">
    <source>
        <dbReference type="PIRNR" id="PIRNR012702"/>
    </source>
</evidence>
<proteinExistence type="inferred from homology"/>
<organism evidence="4 5">
    <name type="scientific">Aureimonas glaciei</name>
    <dbReference type="NCBI Taxonomy" id="1776957"/>
    <lineage>
        <taxon>Bacteria</taxon>
        <taxon>Pseudomonadati</taxon>
        <taxon>Pseudomonadota</taxon>
        <taxon>Alphaproteobacteria</taxon>
        <taxon>Hyphomicrobiales</taxon>
        <taxon>Aurantimonadaceae</taxon>
        <taxon>Aureimonas</taxon>
    </lineage>
</organism>
<dbReference type="GO" id="GO:0006508">
    <property type="term" value="P:proteolysis"/>
    <property type="evidence" value="ECO:0007669"/>
    <property type="project" value="UniProtKB-KW"/>
</dbReference>
<comment type="similarity">
    <text evidence="1">Belongs to the peptidase M81 family.</text>
</comment>
<evidence type="ECO:0000313" key="5">
    <source>
        <dbReference type="Proteomes" id="UP000613160"/>
    </source>
</evidence>
<dbReference type="GO" id="GO:0008237">
    <property type="term" value="F:metallopeptidase activity"/>
    <property type="evidence" value="ECO:0007669"/>
    <property type="project" value="UniProtKB-KW"/>
</dbReference>
<protein>
    <recommendedName>
        <fullName evidence="1">Microcystinase C</fullName>
        <shortName evidence="1">MlrC</shortName>
    </recommendedName>
</protein>
<dbReference type="RefSeq" id="WP_188851666.1">
    <property type="nucleotide sequence ID" value="NZ_BMJJ01000006.1"/>
</dbReference>
<sequence>MSSFRIAVAGFMHETNTFGPSKAGYDAFVEGGGWPALVEGPDLIASTRNVNIGISGFVTAAEAAGWALVPTLWCAASPSAHVTEAAYETIAGRILAGIAAAGKLDGIYLDLHGAMVAEHVDDGEGELLARLRRLVGPDLPIVASLDLHANVTAKMVEAADMLVAYRTYPHVDMAETGRRAASLMARRLGGQRDVKAFRQLPFLIPIAWQATSMEPNRSLYGGLADREAVGLGSISLAMGFPAADFADCGPSVFAYAPDQATADAAAENLCAAVLAQESAFDGTVYSPEDGVREAMRIAAMATRPVVIADTQDNPGAGGDSDTTGMLRALIACGATEAAIGVIVDPAAAAKAHEAGVGATLAFSLGGKSGVEGDAPFDILCTVEALSDGHLVASGPFYGGARMQLGLAACLGIGGVRIVVASRKAQMADREMYRFVGIEPEAQKILVNKSSVHFRADFEPIAETILVCAAPGPMPVDPASLPFTRLRPGLRMSPNGPSAP</sequence>
<feature type="domain" description="Microcystin LR degradation protein MlrC N-terminal" evidence="3">
    <location>
        <begin position="5"/>
        <end position="295"/>
    </location>
</feature>
<dbReference type="InterPro" id="IPR010799">
    <property type="entry name" value="MlrC_C"/>
</dbReference>
<gene>
    <name evidence="4" type="ORF">GCM10011335_28030</name>
</gene>
<evidence type="ECO:0000259" key="2">
    <source>
        <dbReference type="Pfam" id="PF07171"/>
    </source>
</evidence>
<keyword evidence="1" id="KW-0378">Hydrolase</keyword>
<dbReference type="InterPro" id="IPR015995">
    <property type="entry name" value="MlrC_N"/>
</dbReference>
<keyword evidence="1" id="KW-0479">Metal-binding</keyword>
<keyword evidence="1" id="KW-0482">Metalloprotease</keyword>
<dbReference type="Pfam" id="PF07364">
    <property type="entry name" value="DUF1485"/>
    <property type="match status" value="1"/>
</dbReference>
<reference evidence="4" key="2">
    <citation type="submission" date="2020-09" db="EMBL/GenBank/DDBJ databases">
        <authorList>
            <person name="Sun Q."/>
            <person name="Zhou Y."/>
        </authorList>
    </citation>
    <scope>NUCLEOTIDE SEQUENCE</scope>
    <source>
        <strain evidence="4">CGMCC 1.15493</strain>
    </source>
</reference>
<keyword evidence="5" id="KW-1185">Reference proteome</keyword>
<dbReference type="Pfam" id="PF07171">
    <property type="entry name" value="MlrC_C"/>
    <property type="match status" value="1"/>
</dbReference>
<evidence type="ECO:0000313" key="4">
    <source>
        <dbReference type="EMBL" id="GGD23511.1"/>
    </source>
</evidence>
<dbReference type="Proteomes" id="UP000613160">
    <property type="component" value="Unassembled WGS sequence"/>
</dbReference>
<comment type="function">
    <text evidence="1">Involved in peptidolytic degradation of cyclic heptapeptide hepatotoxin microcystin (MC).</text>
</comment>
<accession>A0A916XZ55</accession>
<keyword evidence="1" id="KW-0645">Protease</keyword>